<dbReference type="EMBL" id="JADGMQ010000009">
    <property type="protein sequence ID" value="MBI1621555.1"/>
    <property type="molecule type" value="Genomic_DNA"/>
</dbReference>
<dbReference type="Proteomes" id="UP000601789">
    <property type="component" value="Unassembled WGS sequence"/>
</dbReference>
<protein>
    <recommendedName>
        <fullName evidence="2">YCII-related domain-containing protein</fullName>
    </recommendedName>
</protein>
<proteinExistence type="inferred from homology"/>
<accession>A0ABS0SE31</accession>
<dbReference type="SUPFAM" id="SSF54909">
    <property type="entry name" value="Dimeric alpha+beta barrel"/>
    <property type="match status" value="1"/>
</dbReference>
<dbReference type="Gene3D" id="3.30.70.1060">
    <property type="entry name" value="Dimeric alpha+beta barrel"/>
    <property type="match status" value="1"/>
</dbReference>
<dbReference type="InterPro" id="IPR005545">
    <property type="entry name" value="YCII"/>
</dbReference>
<comment type="caution">
    <text evidence="3">The sequence shown here is derived from an EMBL/GenBank/DDBJ whole genome shotgun (WGS) entry which is preliminary data.</text>
</comment>
<comment type="similarity">
    <text evidence="1">Belongs to the YciI family.</text>
</comment>
<organism evidence="3 4">
    <name type="scientific">Aquamicrobium zhengzhouense</name>
    <dbReference type="NCBI Taxonomy" id="2781738"/>
    <lineage>
        <taxon>Bacteria</taxon>
        <taxon>Pseudomonadati</taxon>
        <taxon>Pseudomonadota</taxon>
        <taxon>Alphaproteobacteria</taxon>
        <taxon>Hyphomicrobiales</taxon>
        <taxon>Phyllobacteriaceae</taxon>
        <taxon>Aquamicrobium</taxon>
    </lineage>
</organism>
<keyword evidence="4" id="KW-1185">Reference proteome</keyword>
<dbReference type="RefSeq" id="WP_198476957.1">
    <property type="nucleotide sequence ID" value="NZ_JADGMQ010000009.1"/>
</dbReference>
<feature type="domain" description="YCII-related" evidence="2">
    <location>
        <begin position="1"/>
        <end position="88"/>
    </location>
</feature>
<evidence type="ECO:0000259" key="2">
    <source>
        <dbReference type="Pfam" id="PF03795"/>
    </source>
</evidence>
<reference evidence="3 4" key="1">
    <citation type="submission" date="2020-10" db="EMBL/GenBank/DDBJ databases">
        <title>Aquamicrobium zhengzhouensis sp. nov., a exopolysaccharide producing bacterium isolated from farmland soil.</title>
        <authorList>
            <person name="Wang X."/>
        </authorList>
    </citation>
    <scope>NUCLEOTIDE SEQUENCE [LARGE SCALE GENOMIC DNA]</scope>
    <source>
        <strain evidence="4">cd-1</strain>
    </source>
</reference>
<sequence length="106" mass="11397">MFVLMKCLHKPGQDAARDEHRPAHRAWVSSGGNGLVSVLIGSAILKENGETAGNFGILEAKTLEDARAFAEGDAFTVAGIVETIELTPLPETFQAHRITDPMSPRL</sequence>
<gene>
    <name evidence="3" type="ORF">IOD40_12905</name>
</gene>
<evidence type="ECO:0000313" key="4">
    <source>
        <dbReference type="Proteomes" id="UP000601789"/>
    </source>
</evidence>
<evidence type="ECO:0000256" key="1">
    <source>
        <dbReference type="ARBA" id="ARBA00007689"/>
    </source>
</evidence>
<evidence type="ECO:0000313" key="3">
    <source>
        <dbReference type="EMBL" id="MBI1621555.1"/>
    </source>
</evidence>
<name>A0ABS0SE31_9HYPH</name>
<dbReference type="InterPro" id="IPR011008">
    <property type="entry name" value="Dimeric_a/b-barrel"/>
</dbReference>
<dbReference type="Pfam" id="PF03795">
    <property type="entry name" value="YCII"/>
    <property type="match status" value="1"/>
</dbReference>